<dbReference type="GO" id="GO:0005789">
    <property type="term" value="C:endoplasmic reticulum membrane"/>
    <property type="evidence" value="ECO:0007669"/>
    <property type="project" value="TreeGrafter"/>
</dbReference>
<dbReference type="PANTHER" id="PTHR31303:SF1">
    <property type="entry name" value="CTP-DEPENDENT DIACYLGLYCEROL KINASE 1"/>
    <property type="match status" value="1"/>
</dbReference>
<dbReference type="AlphaFoldDB" id="A0A2V1D4M0"/>
<evidence type="ECO:0000313" key="3">
    <source>
        <dbReference type="EMBL" id="PVH93000.1"/>
    </source>
</evidence>
<feature type="transmembrane region" description="Helical" evidence="2">
    <location>
        <begin position="490"/>
        <end position="507"/>
    </location>
</feature>
<gene>
    <name evidence="3" type="ORF">DM02DRAFT_662396</name>
</gene>
<protein>
    <recommendedName>
        <fullName evidence="5">Phosphatidate cytidylyltransferase</fullName>
    </recommendedName>
</protein>
<accession>A0A2V1D4M0</accession>
<feature type="transmembrane region" description="Helical" evidence="2">
    <location>
        <begin position="364"/>
        <end position="385"/>
    </location>
</feature>
<feature type="region of interest" description="Disordered" evidence="1">
    <location>
        <begin position="123"/>
        <end position="215"/>
    </location>
</feature>
<keyword evidence="2" id="KW-0812">Transmembrane</keyword>
<dbReference type="EMBL" id="KZ805625">
    <property type="protein sequence ID" value="PVH93000.1"/>
    <property type="molecule type" value="Genomic_DNA"/>
</dbReference>
<keyword evidence="2" id="KW-0472">Membrane</keyword>
<sequence>MANGIVAAVAATSQLLPHPTVASSARPSSDDAARPDESASQLTHVEATGHYHHHHLYATPATTHTTPHSPPLHFQQPHHAHPISLLHTVAHFWLLTRLSLTGLIRSSPLPSFRCSRASADVMAPSSQYQIPQTPRVISPSPTPSETSGKDGYFGPTTRSAARKQRLQSPPQIDEDSSGSDPEKRARARSRSPIHESRRRRMSGLTAKRQMNGKPAKAGELKFPNGGGTINGHLSPQAANKNYWRELSRSPSPLGLIPIHQKWRSFIHRHEVPRKILHTSIGFLTIALYYTQRQPSQIHPVLLTLLIPIALTDVIRHKWWQVNRLYIRCLGALMRESEVDGWNGVISYLLGAWLVLRFFPKDIGVMSVLLLSWCDTAASTFGRLWGHRTWRVRKGKSLAGSIAACITGVITAVAFWGFIAPLVPSHLNTGENAFAYQGVLTLPPQIRDPLSLSVEQATVSGGAALGVVALASGFIASASEAVDLFGWDDNLTIPVLCSVGLFGFLRAFT</sequence>
<keyword evidence="4" id="KW-1185">Reference proteome</keyword>
<dbReference type="GO" id="GO:0006654">
    <property type="term" value="P:phosphatidic acid biosynthetic process"/>
    <property type="evidence" value="ECO:0007669"/>
    <property type="project" value="TreeGrafter"/>
</dbReference>
<name>A0A2V1D4M0_9PLEO</name>
<dbReference type="STRING" id="97972.A0A2V1D4M0"/>
<proteinExistence type="predicted"/>
<dbReference type="InterPro" id="IPR037997">
    <property type="entry name" value="Dgk1-like"/>
</dbReference>
<evidence type="ECO:0000256" key="2">
    <source>
        <dbReference type="SAM" id="Phobius"/>
    </source>
</evidence>
<dbReference type="Proteomes" id="UP000244855">
    <property type="component" value="Unassembled WGS sequence"/>
</dbReference>
<evidence type="ECO:0008006" key="5">
    <source>
        <dbReference type="Google" id="ProtNLM"/>
    </source>
</evidence>
<feature type="transmembrane region" description="Helical" evidence="2">
    <location>
        <begin position="397"/>
        <end position="418"/>
    </location>
</feature>
<evidence type="ECO:0000256" key="1">
    <source>
        <dbReference type="SAM" id="MobiDB-lite"/>
    </source>
</evidence>
<keyword evidence="2" id="KW-1133">Transmembrane helix</keyword>
<feature type="region of interest" description="Disordered" evidence="1">
    <location>
        <begin position="18"/>
        <end position="41"/>
    </location>
</feature>
<feature type="compositionally biased region" description="Basic and acidic residues" evidence="1">
    <location>
        <begin position="28"/>
        <end position="37"/>
    </location>
</feature>
<dbReference type="PANTHER" id="PTHR31303">
    <property type="entry name" value="CTP-DEPENDENT DIACYLGLYCEROL KINASE 1"/>
    <property type="match status" value="1"/>
</dbReference>
<evidence type="ECO:0000313" key="4">
    <source>
        <dbReference type="Proteomes" id="UP000244855"/>
    </source>
</evidence>
<feature type="compositionally biased region" description="Basic residues" evidence="1">
    <location>
        <begin position="185"/>
        <end position="201"/>
    </location>
</feature>
<dbReference type="GO" id="GO:0004143">
    <property type="term" value="F:ATP-dependent diacylglycerol kinase activity"/>
    <property type="evidence" value="ECO:0007669"/>
    <property type="project" value="InterPro"/>
</dbReference>
<reference evidence="3 4" key="1">
    <citation type="journal article" date="2018" name="Sci. Rep.">
        <title>Comparative genomics provides insights into the lifestyle and reveals functional heterogeneity of dark septate endophytic fungi.</title>
        <authorList>
            <person name="Knapp D.G."/>
            <person name="Nemeth J.B."/>
            <person name="Barry K."/>
            <person name="Hainaut M."/>
            <person name="Henrissat B."/>
            <person name="Johnson J."/>
            <person name="Kuo A."/>
            <person name="Lim J.H.P."/>
            <person name="Lipzen A."/>
            <person name="Nolan M."/>
            <person name="Ohm R.A."/>
            <person name="Tamas L."/>
            <person name="Grigoriev I.V."/>
            <person name="Spatafora J.W."/>
            <person name="Nagy L.G."/>
            <person name="Kovacs G.M."/>
        </authorList>
    </citation>
    <scope>NUCLEOTIDE SEQUENCE [LARGE SCALE GENOMIC DNA]</scope>
    <source>
        <strain evidence="3 4">DSE2036</strain>
    </source>
</reference>
<dbReference type="OrthoDB" id="5673at2759"/>
<organism evidence="3 4">
    <name type="scientific">Periconia macrospinosa</name>
    <dbReference type="NCBI Taxonomy" id="97972"/>
    <lineage>
        <taxon>Eukaryota</taxon>
        <taxon>Fungi</taxon>
        <taxon>Dikarya</taxon>
        <taxon>Ascomycota</taxon>
        <taxon>Pezizomycotina</taxon>
        <taxon>Dothideomycetes</taxon>
        <taxon>Pleosporomycetidae</taxon>
        <taxon>Pleosporales</taxon>
        <taxon>Massarineae</taxon>
        <taxon>Periconiaceae</taxon>
        <taxon>Periconia</taxon>
    </lineage>
</organism>